<keyword evidence="1" id="KW-0695">RNA-directed DNA polymerase</keyword>
<dbReference type="GO" id="GO:0003964">
    <property type="term" value="F:RNA-directed DNA polymerase activity"/>
    <property type="evidence" value="ECO:0007669"/>
    <property type="project" value="UniProtKB-KW"/>
</dbReference>
<protein>
    <submittedName>
        <fullName evidence="1">Putative reverse transcriptase domain-containing protein</fullName>
    </submittedName>
</protein>
<keyword evidence="1" id="KW-0548">Nucleotidyltransferase</keyword>
<name>A0A6L2N3R5_TANCI</name>
<evidence type="ECO:0000313" key="1">
    <source>
        <dbReference type="EMBL" id="GEU80753.1"/>
    </source>
</evidence>
<proteinExistence type="predicted"/>
<accession>A0A6L2N3R5</accession>
<organism evidence="1">
    <name type="scientific">Tanacetum cinerariifolium</name>
    <name type="common">Dalmatian daisy</name>
    <name type="synonym">Chrysanthemum cinerariifolium</name>
    <dbReference type="NCBI Taxonomy" id="118510"/>
    <lineage>
        <taxon>Eukaryota</taxon>
        <taxon>Viridiplantae</taxon>
        <taxon>Streptophyta</taxon>
        <taxon>Embryophyta</taxon>
        <taxon>Tracheophyta</taxon>
        <taxon>Spermatophyta</taxon>
        <taxon>Magnoliopsida</taxon>
        <taxon>eudicotyledons</taxon>
        <taxon>Gunneridae</taxon>
        <taxon>Pentapetalae</taxon>
        <taxon>asterids</taxon>
        <taxon>campanulids</taxon>
        <taxon>Asterales</taxon>
        <taxon>Asteraceae</taxon>
        <taxon>Asteroideae</taxon>
        <taxon>Anthemideae</taxon>
        <taxon>Anthemidinae</taxon>
        <taxon>Tanacetum</taxon>
    </lineage>
</organism>
<gene>
    <name evidence="1" type="ORF">Tci_052731</name>
</gene>
<dbReference type="EMBL" id="BKCJ010008138">
    <property type="protein sequence ID" value="GEU80753.1"/>
    <property type="molecule type" value="Genomic_DNA"/>
</dbReference>
<dbReference type="AlphaFoldDB" id="A0A6L2N3R5"/>
<keyword evidence="1" id="KW-0808">Transferase</keyword>
<reference evidence="1" key="1">
    <citation type="journal article" date="2019" name="Sci. Rep.">
        <title>Draft genome of Tanacetum cinerariifolium, the natural source of mosquito coil.</title>
        <authorList>
            <person name="Yamashiro T."/>
            <person name="Shiraishi A."/>
            <person name="Satake H."/>
            <person name="Nakayama K."/>
        </authorList>
    </citation>
    <scope>NUCLEOTIDE SEQUENCE</scope>
</reference>
<comment type="caution">
    <text evidence="1">The sequence shown here is derived from an EMBL/GenBank/DDBJ whole genome shotgun (WGS) entry which is preliminary data.</text>
</comment>
<sequence length="127" mass="14498">MNEKCIMKESNEQPTLSKVWRGVFIPILGRSHIRETSVDPVFLVKVGEEQLIGHEIVQKTTENISLVKDRLKAACDRQKINADKRRKPLEFSVGDHVLLKVLLWKGVVRFRKKGKLAPRISDRVDGG</sequence>